<accession>A0A0D1YV79</accession>
<name>A0A0D1YV79_9EURO</name>
<dbReference type="GO" id="GO:0050661">
    <property type="term" value="F:NADP binding"/>
    <property type="evidence" value="ECO:0007669"/>
    <property type="project" value="InterPro"/>
</dbReference>
<evidence type="ECO:0000256" key="3">
    <source>
        <dbReference type="ARBA" id="ARBA00022630"/>
    </source>
</evidence>
<dbReference type="Gene3D" id="3.50.50.60">
    <property type="entry name" value="FAD/NAD(P)-binding domain"/>
    <property type="match status" value="2"/>
</dbReference>
<evidence type="ECO:0000256" key="2">
    <source>
        <dbReference type="ARBA" id="ARBA00010139"/>
    </source>
</evidence>
<dbReference type="PANTHER" id="PTHR42877:SF7">
    <property type="entry name" value="FLAVIN-BINDING MONOOXYGENASE-RELATED"/>
    <property type="match status" value="1"/>
</dbReference>
<gene>
    <name evidence="6" type="ORF">PV08_03490</name>
</gene>
<dbReference type="GeneID" id="27330573"/>
<dbReference type="Proteomes" id="UP000053328">
    <property type="component" value="Unassembled WGS sequence"/>
</dbReference>
<dbReference type="RefSeq" id="XP_016239412.1">
    <property type="nucleotide sequence ID" value="XM_016377842.1"/>
</dbReference>
<evidence type="ECO:0000256" key="5">
    <source>
        <dbReference type="ARBA" id="ARBA00023002"/>
    </source>
</evidence>
<dbReference type="InterPro" id="IPR051209">
    <property type="entry name" value="FAD-bind_Monooxygenase_sf"/>
</dbReference>
<comment type="similarity">
    <text evidence="2">Belongs to the FAD-binding monooxygenase family.</text>
</comment>
<protein>
    <recommendedName>
        <fullName evidence="8">FAD/NAD(P)-binding domain-containing protein</fullName>
    </recommendedName>
</protein>
<organism evidence="6 7">
    <name type="scientific">Exophiala spinifera</name>
    <dbReference type="NCBI Taxonomy" id="91928"/>
    <lineage>
        <taxon>Eukaryota</taxon>
        <taxon>Fungi</taxon>
        <taxon>Dikarya</taxon>
        <taxon>Ascomycota</taxon>
        <taxon>Pezizomycotina</taxon>
        <taxon>Eurotiomycetes</taxon>
        <taxon>Chaetothyriomycetidae</taxon>
        <taxon>Chaetothyriales</taxon>
        <taxon>Herpotrichiellaceae</taxon>
        <taxon>Exophiala</taxon>
    </lineage>
</organism>
<dbReference type="HOGENOM" id="CLU_006937_6_1_1"/>
<dbReference type="GO" id="GO:0004499">
    <property type="term" value="F:N,N-dimethylaniline monooxygenase activity"/>
    <property type="evidence" value="ECO:0007669"/>
    <property type="project" value="InterPro"/>
</dbReference>
<dbReference type="InterPro" id="IPR036188">
    <property type="entry name" value="FAD/NAD-bd_sf"/>
</dbReference>
<dbReference type="AlphaFoldDB" id="A0A0D1YV79"/>
<evidence type="ECO:0008006" key="8">
    <source>
        <dbReference type="Google" id="ProtNLM"/>
    </source>
</evidence>
<evidence type="ECO:0000256" key="1">
    <source>
        <dbReference type="ARBA" id="ARBA00001974"/>
    </source>
</evidence>
<dbReference type="Pfam" id="PF00743">
    <property type="entry name" value="FMO-like"/>
    <property type="match status" value="1"/>
</dbReference>
<evidence type="ECO:0000313" key="6">
    <source>
        <dbReference type="EMBL" id="KIW19196.1"/>
    </source>
</evidence>
<reference evidence="6 7" key="1">
    <citation type="submission" date="2015-01" db="EMBL/GenBank/DDBJ databases">
        <title>The Genome Sequence of Exophiala spinifera CBS89968.</title>
        <authorList>
            <consortium name="The Broad Institute Genomics Platform"/>
            <person name="Cuomo C."/>
            <person name="de Hoog S."/>
            <person name="Gorbushina A."/>
            <person name="Stielow B."/>
            <person name="Teixiera M."/>
            <person name="Abouelleil A."/>
            <person name="Chapman S.B."/>
            <person name="Priest M."/>
            <person name="Young S.K."/>
            <person name="Wortman J."/>
            <person name="Nusbaum C."/>
            <person name="Birren B."/>
        </authorList>
    </citation>
    <scope>NUCLEOTIDE SEQUENCE [LARGE SCALE GENOMIC DNA]</scope>
    <source>
        <strain evidence="6 7">CBS 89968</strain>
    </source>
</reference>
<evidence type="ECO:0000256" key="4">
    <source>
        <dbReference type="ARBA" id="ARBA00022827"/>
    </source>
</evidence>
<sequence>MAARNLDAQQDASSHPIGEHRPIRVVCIGAGYSGLMMSIIVEQKMKNHNVSFQVYEMNEDLGGTWLVNRYPGCQCDIPAHNYAFSFAPNPSWPNYYATSEQIYDYMKNTSAKYGCDKYFAYRHKVTGATWSEQSGKWILTVEADGIEFTDTCDVLINAGGVLNNWQWPKIPGIHNFKGKLLHSANWDTSYDWTGKNVAVIGIGSSGIQILPKVAPGMSHVDFFVRSSTWISPAPGINEPTPEDPDVDEHYNYASYELERFRTEPEYLQRHRRFLADKRIANFKRSMAGSKAQNETDQLFRKTMIDRLGSSEKGKRIAEWLLPDFPVGCRRLTPGPGFLEALTMENVNSHWDNIDSITQTGIQLKDGSHKELDAIFCATGFDTTFRPRFPLKGKNGLDLAEKWLTDPPEAYFSTTVPDMPNYFMFIGPNSPISNGSLVQAIQMTGVYIYKCINKLQTQSLKSMTVNAAATKDYNEYSQNWLSKTVWVAPCRSWYKRGTTDGRVVGVYAGSCFHFAEALRDPRWEDYDLEYLPDGHLGMNRFSWLGNGFTKREMVGKSIGDTQTLTFDEYWDLMVLPEIHY</sequence>
<evidence type="ECO:0000313" key="7">
    <source>
        <dbReference type="Proteomes" id="UP000053328"/>
    </source>
</evidence>
<keyword evidence="4" id="KW-0274">FAD</keyword>
<dbReference type="SUPFAM" id="SSF51905">
    <property type="entry name" value="FAD/NAD(P)-binding domain"/>
    <property type="match status" value="2"/>
</dbReference>
<dbReference type="OrthoDB" id="74360at2759"/>
<keyword evidence="5" id="KW-0560">Oxidoreductase</keyword>
<keyword evidence="3" id="KW-0285">Flavoprotein</keyword>
<proteinExistence type="inferred from homology"/>
<dbReference type="VEuPathDB" id="FungiDB:PV08_03490"/>
<dbReference type="InterPro" id="IPR020946">
    <property type="entry name" value="Flavin_mOase-like"/>
</dbReference>
<comment type="cofactor">
    <cofactor evidence="1">
        <name>FAD</name>
        <dbReference type="ChEBI" id="CHEBI:57692"/>
    </cofactor>
</comment>
<dbReference type="GO" id="GO:0050660">
    <property type="term" value="F:flavin adenine dinucleotide binding"/>
    <property type="evidence" value="ECO:0007669"/>
    <property type="project" value="InterPro"/>
</dbReference>
<dbReference type="EMBL" id="KN847493">
    <property type="protein sequence ID" value="KIW19196.1"/>
    <property type="molecule type" value="Genomic_DNA"/>
</dbReference>
<dbReference type="PANTHER" id="PTHR42877">
    <property type="entry name" value="L-ORNITHINE N(5)-MONOOXYGENASE-RELATED"/>
    <property type="match status" value="1"/>
</dbReference>
<keyword evidence="7" id="KW-1185">Reference proteome</keyword>